<feature type="region of interest" description="Disordered" evidence="2">
    <location>
        <begin position="55"/>
        <end position="75"/>
    </location>
</feature>
<keyword evidence="3" id="KW-0732">Signal</keyword>
<organism evidence="5 7">
    <name type="scientific">Neomoorella thermoacetica</name>
    <name type="common">Clostridium thermoaceticum</name>
    <dbReference type="NCBI Taxonomy" id="1525"/>
    <lineage>
        <taxon>Bacteria</taxon>
        <taxon>Bacillati</taxon>
        <taxon>Bacillota</taxon>
        <taxon>Clostridia</taxon>
        <taxon>Neomoorellales</taxon>
        <taxon>Neomoorellaceae</taxon>
        <taxon>Neomoorella</taxon>
    </lineage>
</organism>
<dbReference type="Proteomes" id="UP000322283">
    <property type="component" value="Unassembled WGS sequence"/>
</dbReference>
<comment type="similarity">
    <text evidence="1">Belongs to the intimin/invasin family.</text>
</comment>
<feature type="signal peptide" evidence="3">
    <location>
        <begin position="1"/>
        <end position="28"/>
    </location>
</feature>
<dbReference type="PROSITE" id="PS51127">
    <property type="entry name" value="BIG1"/>
    <property type="match status" value="1"/>
</dbReference>
<dbReference type="SMART" id="SM00634">
    <property type="entry name" value="BID_1"/>
    <property type="match status" value="2"/>
</dbReference>
<dbReference type="InterPro" id="IPR013783">
    <property type="entry name" value="Ig-like_fold"/>
</dbReference>
<accession>A0AAC9MU09</accession>
<sequence length="962" mass="100806">MTKVKATKSIVGVLLIVVLLLFSGTAFAEAGNSKGSLSDTVTSLQVDSATTEVVQPDQSEQQVPDVGQPQQDQAIDQEEAVVPEPKKLPIAKVEPENGATLVRPDAPIRIVFDTNSPFFTHVDKQLKKGHFFVTVNGEKVAAEYDGKGVVTANPGLLKRYTKYDVKFLLHPQDNGQHNGFGNGNGQPWENKSYEFSFETGSDLNEPRHVKLEALSSAPKVTDNGGVMELSFTDDYGQPGYGAKGIVRLTEYGAWKPNSAKADPAEFTVQQGSDGKQVVRITDTEAEKVSVEAAISGPYAEDAATVTAEFTFRPGPAAKISLSPDKEKVVVGQSLNVSGTAVDMYDNPVEDGTAVSVTASAGEAANTSTKDGAFSFAYTAPTKKQPVNLTVKVDQCEAKLDIPVVADAPAKITVTPEKQKAIAGSPVKVSVLVEDQYGNPVEDGTKVMLVASGGTVSPSEAVTKDGVVEVQAISRQTGEVAVKASTENGVSGSVAISFVSVVPAGSRVKLDALPGNIPGEYTVKGQVTKDGTPVPSVAVPLIVKNGELSDPMPVTNQQGEFSVTLKKGDSSGCVTVAVDGSQAPGVTSGTVGIDPLVYGNQTWTDTGIDVGAGLLIRVNATGTWASELYAKVGDSGTPVKVGTNGGFVTGATGRLYLGPNTAGYADDVDAIIYVDDPAAVGILPTISLTANPTQIPADGKSTSALDGKVMYGQYPGVGVAVNLSATLGTVSPASPITGADGSYQATFTAGTQGGTATVTATYGKLSQNVNITLAYSQTVLPPNYVKTFKSRDAYGREIAGVMYTRDGVHWGMVILGRTVGGLVWDSVLQKYFVVCNKEISGNLGVYLVGVVYSSADGITWNECFRTTYNLYTIATNGNGTIVVGGGWDGPYGINSAVYTTINGTNWSQTLTGYKSKLNGLYVTGTYIGIVQKITWLDNHFIAEGISGFTWYSATSHDGFNWFK</sequence>
<dbReference type="InterPro" id="IPR008964">
    <property type="entry name" value="Invasin/intimin_cell_adhesion"/>
</dbReference>
<dbReference type="SUPFAM" id="SSF49373">
    <property type="entry name" value="Invasin/intimin cell-adhesion fragments"/>
    <property type="match status" value="3"/>
</dbReference>
<evidence type="ECO:0000313" key="6">
    <source>
        <dbReference type="EMBL" id="TYL12866.1"/>
    </source>
</evidence>
<dbReference type="EMBL" id="CP017019">
    <property type="protein sequence ID" value="AOQ23159.1"/>
    <property type="molecule type" value="Genomic_DNA"/>
</dbReference>
<feature type="chain" id="PRO_5042114457" evidence="3">
    <location>
        <begin position="29"/>
        <end position="962"/>
    </location>
</feature>
<keyword evidence="8" id="KW-1185">Reference proteome</keyword>
<evidence type="ECO:0000313" key="7">
    <source>
        <dbReference type="Proteomes" id="UP000094598"/>
    </source>
</evidence>
<evidence type="ECO:0000256" key="1">
    <source>
        <dbReference type="ARBA" id="ARBA00010116"/>
    </source>
</evidence>
<evidence type="ECO:0000313" key="8">
    <source>
        <dbReference type="Proteomes" id="UP000322283"/>
    </source>
</evidence>
<dbReference type="AlphaFoldDB" id="A0AAC9MU09"/>
<dbReference type="EMBL" id="VCDX01000005">
    <property type="protein sequence ID" value="TYL12866.1"/>
    <property type="molecule type" value="Genomic_DNA"/>
</dbReference>
<feature type="domain" description="Big-1" evidence="4">
    <location>
        <begin position="410"/>
        <end position="498"/>
    </location>
</feature>
<reference evidence="6 8" key="2">
    <citation type="submission" date="2019-05" db="EMBL/GenBank/DDBJ databases">
        <title>Genome sequence of Moorella thermoacetica ATCC 33924.</title>
        <authorList>
            <person name="Poehlein A."/>
            <person name="Bengelsdorf F.R."/>
            <person name="Duerre P."/>
            <person name="Daniel R."/>
        </authorList>
    </citation>
    <scope>NUCLEOTIDE SEQUENCE [LARGE SCALE GENOMIC DNA]</scope>
    <source>
        <strain evidence="6 8">ATCC 33924</strain>
    </source>
</reference>
<dbReference type="InterPro" id="IPR015217">
    <property type="entry name" value="Invasin_dom_3"/>
</dbReference>
<dbReference type="RefSeq" id="WP_069588446.1">
    <property type="nucleotide sequence ID" value="NZ_CP017019.1"/>
</dbReference>
<reference evidence="5 7" key="1">
    <citation type="submission" date="2016-08" db="EMBL/GenBank/DDBJ databases">
        <title>Moorella thermoacetica DSM 103132.</title>
        <authorList>
            <person name="Jendresen C.B."/>
            <person name="Redl S.M."/>
            <person name="Jensen T.O."/>
            <person name="Nielsen A.T."/>
        </authorList>
    </citation>
    <scope>NUCLEOTIDE SEQUENCE [LARGE SCALE GENOMIC DNA]</scope>
    <source>
        <strain evidence="5 7">DSM 103132</strain>
    </source>
</reference>
<dbReference type="Pfam" id="PF02369">
    <property type="entry name" value="Big_1"/>
    <property type="match status" value="1"/>
</dbReference>
<dbReference type="Proteomes" id="UP000094598">
    <property type="component" value="Chromosome"/>
</dbReference>
<protein>
    <submittedName>
        <fullName evidence="5">Bacterial Ig-like domain (Group 1)</fullName>
    </submittedName>
</protein>
<evidence type="ECO:0000313" key="5">
    <source>
        <dbReference type="EMBL" id="AOQ23159.1"/>
    </source>
</evidence>
<dbReference type="Gene3D" id="2.60.40.10">
    <property type="entry name" value="Immunoglobulins"/>
    <property type="match status" value="4"/>
</dbReference>
<evidence type="ECO:0000256" key="3">
    <source>
        <dbReference type="SAM" id="SignalP"/>
    </source>
</evidence>
<dbReference type="Pfam" id="PF09134">
    <property type="entry name" value="Invasin_D3"/>
    <property type="match status" value="1"/>
</dbReference>
<proteinExistence type="inferred from homology"/>
<evidence type="ECO:0000259" key="4">
    <source>
        <dbReference type="PROSITE" id="PS51127"/>
    </source>
</evidence>
<evidence type="ECO:0000256" key="2">
    <source>
        <dbReference type="SAM" id="MobiDB-lite"/>
    </source>
</evidence>
<gene>
    <name evidence="5" type="ORF">Maut_00696</name>
    <name evidence="6" type="ORF">MTAT_16890</name>
</gene>
<dbReference type="InterPro" id="IPR003344">
    <property type="entry name" value="Big_1_dom"/>
</dbReference>
<name>A0AAC9MU09_NEOTH</name>
<feature type="compositionally biased region" description="Low complexity" evidence="2">
    <location>
        <begin position="61"/>
        <end position="73"/>
    </location>
</feature>